<keyword evidence="2" id="KW-1185">Reference proteome</keyword>
<gene>
    <name evidence="1" type="ORF">HPB49_009451</name>
</gene>
<evidence type="ECO:0000313" key="1">
    <source>
        <dbReference type="EMBL" id="KAH7937241.1"/>
    </source>
</evidence>
<sequence length="447" mass="48894">MLEIILAENKSLKAEVAQLKATPPQAAVPAEPETYHIEIDAPPAVAEPTTQYAQPDSDTESLPAKRRARGNLRQFLQTNDLEAPDIIALQETRGQAKLSGYASFSDVSGTGKAAIATLIKRNIPALIHETGIVSVEHVLVEIIPTAKRGTGSLFVLNLLADLDGVAASIPTTEDYPAIDSRLAHLWAARTGLTNRWHKQCHNRRLRRRIAYRDREIEHHTTVLARQQWEQLCSGLSGQLGCKQSWHLLRHLLDPASAKSVALQQLQRVVRAYPGDTPSLIADLAAKYLQLPHWTPISRKRKPSPTETALQQQVEELRRQNQILARKIHELEAKQAGPSETTQEAELDDGDDGSSVKSCLTSVSRQTADTVVGSVSTAGHIGRLEALERTTEQLEERVAALPNQIMSAVHESFLDMFTAALTQTLPEIVAQPLIGTAPAPGPSRSPTT</sequence>
<name>A0ACB8C8I8_DERSI</name>
<dbReference type="EMBL" id="CM023477">
    <property type="protein sequence ID" value="KAH7937241.1"/>
    <property type="molecule type" value="Genomic_DNA"/>
</dbReference>
<organism evidence="1 2">
    <name type="scientific">Dermacentor silvarum</name>
    <name type="common">Tick</name>
    <dbReference type="NCBI Taxonomy" id="543639"/>
    <lineage>
        <taxon>Eukaryota</taxon>
        <taxon>Metazoa</taxon>
        <taxon>Ecdysozoa</taxon>
        <taxon>Arthropoda</taxon>
        <taxon>Chelicerata</taxon>
        <taxon>Arachnida</taxon>
        <taxon>Acari</taxon>
        <taxon>Parasitiformes</taxon>
        <taxon>Ixodida</taxon>
        <taxon>Ixodoidea</taxon>
        <taxon>Ixodidae</taxon>
        <taxon>Rhipicephalinae</taxon>
        <taxon>Dermacentor</taxon>
    </lineage>
</organism>
<protein>
    <submittedName>
        <fullName evidence="1">Uncharacterized protein</fullName>
    </submittedName>
</protein>
<comment type="caution">
    <text evidence="1">The sequence shown here is derived from an EMBL/GenBank/DDBJ whole genome shotgun (WGS) entry which is preliminary data.</text>
</comment>
<dbReference type="Proteomes" id="UP000821865">
    <property type="component" value="Chromosome 8"/>
</dbReference>
<reference evidence="1" key="1">
    <citation type="submission" date="2020-05" db="EMBL/GenBank/DDBJ databases">
        <title>Large-scale comparative analyses of tick genomes elucidate their genetic diversity and vector capacities.</title>
        <authorList>
            <person name="Jia N."/>
            <person name="Wang J."/>
            <person name="Shi W."/>
            <person name="Du L."/>
            <person name="Sun Y."/>
            <person name="Zhan W."/>
            <person name="Jiang J."/>
            <person name="Wang Q."/>
            <person name="Zhang B."/>
            <person name="Ji P."/>
            <person name="Sakyi L.B."/>
            <person name="Cui X."/>
            <person name="Yuan T."/>
            <person name="Jiang B."/>
            <person name="Yang W."/>
            <person name="Lam T.T.-Y."/>
            <person name="Chang Q."/>
            <person name="Ding S."/>
            <person name="Wang X."/>
            <person name="Zhu J."/>
            <person name="Ruan X."/>
            <person name="Zhao L."/>
            <person name="Wei J."/>
            <person name="Que T."/>
            <person name="Du C."/>
            <person name="Cheng J."/>
            <person name="Dai P."/>
            <person name="Han X."/>
            <person name="Huang E."/>
            <person name="Gao Y."/>
            <person name="Liu J."/>
            <person name="Shao H."/>
            <person name="Ye R."/>
            <person name="Li L."/>
            <person name="Wei W."/>
            <person name="Wang X."/>
            <person name="Wang C."/>
            <person name="Yang T."/>
            <person name="Huo Q."/>
            <person name="Li W."/>
            <person name="Guo W."/>
            <person name="Chen H."/>
            <person name="Zhou L."/>
            <person name="Ni X."/>
            <person name="Tian J."/>
            <person name="Zhou Y."/>
            <person name="Sheng Y."/>
            <person name="Liu T."/>
            <person name="Pan Y."/>
            <person name="Xia L."/>
            <person name="Li J."/>
            <person name="Zhao F."/>
            <person name="Cao W."/>
        </authorList>
    </citation>
    <scope>NUCLEOTIDE SEQUENCE</scope>
    <source>
        <strain evidence="1">Dsil-2018</strain>
    </source>
</reference>
<proteinExistence type="predicted"/>
<accession>A0ACB8C8I8</accession>
<evidence type="ECO:0000313" key="2">
    <source>
        <dbReference type="Proteomes" id="UP000821865"/>
    </source>
</evidence>